<name>A0A0H3HZB6_PECPM</name>
<dbReference type="InterPro" id="IPR011990">
    <property type="entry name" value="TPR-like_helical_dom_sf"/>
</dbReference>
<organism evidence="1 3">
    <name type="scientific">Pectobacterium parmentieri</name>
    <dbReference type="NCBI Taxonomy" id="1905730"/>
    <lineage>
        <taxon>Bacteria</taxon>
        <taxon>Pseudomonadati</taxon>
        <taxon>Pseudomonadota</taxon>
        <taxon>Gammaproteobacteria</taxon>
        <taxon>Enterobacterales</taxon>
        <taxon>Pectobacteriaceae</taxon>
        <taxon>Pectobacterium</taxon>
    </lineage>
</organism>
<reference evidence="1 3" key="1">
    <citation type="journal article" date="2012" name="J. Bacteriol.">
        <title>Genome sequence of Pectobacterium sp. strain SCC3193.</title>
        <authorList>
            <person name="Koskinen J.P."/>
            <person name="Laine P."/>
            <person name="Niemi O."/>
            <person name="Nykyri J."/>
            <person name="Harjunpaa H."/>
            <person name="Auvinen P."/>
            <person name="Paulin L."/>
            <person name="Pirhonen M."/>
            <person name="Palva T."/>
            <person name="Holm L."/>
        </authorList>
    </citation>
    <scope>NUCLEOTIDE SEQUENCE [LARGE SCALE GENOMIC DNA]</scope>
    <source>
        <strain evidence="1 3">SCC3193</strain>
    </source>
</reference>
<sequence>MKILSDVSQELEELIVSVVEKGNHRHDEKSYGQALEEYNEAWRLLPEPKLDWEISSWVSACIYSAYFDMEDFHEAKKWAEIALQTRGSDIDTAPLIDLGMVCYELEEYDMAYKHFHDAYSYGKKRAFQDRPKKYLDFYLNKISKN</sequence>
<dbReference type="Proteomes" id="UP001194579">
    <property type="component" value="Unassembled WGS sequence"/>
</dbReference>
<dbReference type="eggNOG" id="COG4783">
    <property type="taxonomic scope" value="Bacteria"/>
</dbReference>
<dbReference type="SUPFAM" id="SSF48452">
    <property type="entry name" value="TPR-like"/>
    <property type="match status" value="1"/>
</dbReference>
<dbReference type="EMBL" id="CP003415">
    <property type="protein sequence ID" value="AFI88513.1"/>
    <property type="molecule type" value="Genomic_DNA"/>
</dbReference>
<evidence type="ECO:0000313" key="3">
    <source>
        <dbReference type="Proteomes" id="UP000008044"/>
    </source>
</evidence>
<protein>
    <submittedName>
        <fullName evidence="1">Membrane protein, with TPR repeat-containing domain protein</fullName>
    </submittedName>
</protein>
<dbReference type="HOGENOM" id="CLU_123393_0_0_6"/>
<dbReference type="AlphaFoldDB" id="A0A0H3HZB6"/>
<reference evidence="4" key="3">
    <citation type="submission" date="2023-07" db="EMBL/GenBank/DDBJ databases">
        <title>Identification of Pectobacterium versatile causing blackleg of potato from New York State with a whole genome sequencing approach.</title>
        <authorList>
            <person name="Ma X."/>
            <person name="Swingle B."/>
        </authorList>
    </citation>
    <scope>NUCLEOTIDE SEQUENCE [LARGE SCALE GENOMIC DNA]</scope>
    <source>
        <strain evidence="4">NY1588A</strain>
    </source>
</reference>
<dbReference type="KEGG" id="pec:W5S_0386"/>
<dbReference type="Gene3D" id="1.25.40.10">
    <property type="entry name" value="Tetratricopeptide repeat domain"/>
    <property type="match status" value="1"/>
</dbReference>
<reference evidence="2" key="4">
    <citation type="submission" date="2024-05" db="EMBL/GenBank/DDBJ databases">
        <title>Identification of Pectobacterium versatile causing blackleg of potato from New York State with a whole genome sequencing approach.</title>
        <authorList>
            <person name="Ma X."/>
            <person name="Swingle B."/>
        </authorList>
    </citation>
    <scope>NUCLEOTIDE SEQUENCE</scope>
    <source>
        <strain evidence="2">NY1588A</strain>
    </source>
</reference>
<accession>A0A0H3HZB6</accession>
<dbReference type="EMBL" id="WABS01000030">
    <property type="protein sequence ID" value="MBI0555766.1"/>
    <property type="molecule type" value="Genomic_DNA"/>
</dbReference>
<keyword evidence="4" id="KW-1185">Reference proteome</keyword>
<proteinExistence type="predicted"/>
<dbReference type="RefSeq" id="WP_014698561.1">
    <property type="nucleotide sequence ID" value="NC_017845.1"/>
</dbReference>
<dbReference type="Proteomes" id="UP000008044">
    <property type="component" value="Chromosome"/>
</dbReference>
<evidence type="ECO:0000313" key="1">
    <source>
        <dbReference type="EMBL" id="AFI88513.1"/>
    </source>
</evidence>
<gene>
    <name evidence="1" type="ordered locus">W5S_0386</name>
    <name evidence="2" type="ORF">F6Q06_14910</name>
</gene>
<reference evidence="1" key="2">
    <citation type="submission" date="2012-03" db="EMBL/GenBank/DDBJ databases">
        <authorList>
            <person name="Koskinen P."/>
            <person name="Laine P."/>
            <person name="Niemi O."/>
            <person name="Nykyri J."/>
            <person name="Harjunpaa H."/>
            <person name="Auvinen P."/>
            <person name="Paulin L."/>
            <person name="Pirhonen M."/>
            <person name="Palva T."/>
            <person name="Holm L."/>
        </authorList>
    </citation>
    <scope>NUCLEOTIDE SEQUENCE</scope>
    <source>
        <strain evidence="1">SCC3193</strain>
    </source>
</reference>
<evidence type="ECO:0000313" key="2">
    <source>
        <dbReference type="EMBL" id="MBI0555766.1"/>
    </source>
</evidence>
<evidence type="ECO:0000313" key="4">
    <source>
        <dbReference type="Proteomes" id="UP001194579"/>
    </source>
</evidence>
<dbReference type="PATRIC" id="fig|1166016.3.peg.382"/>